<dbReference type="Proteomes" id="UP000319671">
    <property type="component" value="Unassembled WGS sequence"/>
</dbReference>
<keyword evidence="2" id="KW-1185">Reference proteome</keyword>
<evidence type="ECO:0000313" key="1">
    <source>
        <dbReference type="EMBL" id="TWD97398.1"/>
    </source>
</evidence>
<gene>
    <name evidence="1" type="ORF">FB550_1103</name>
</gene>
<dbReference type="EMBL" id="VIVN01000010">
    <property type="protein sequence ID" value="TWD97398.1"/>
    <property type="molecule type" value="Genomic_DNA"/>
</dbReference>
<reference evidence="1 2" key="1">
    <citation type="submission" date="2019-06" db="EMBL/GenBank/DDBJ databases">
        <title>Sorghum-associated microbial communities from plants grown in Nebraska, USA.</title>
        <authorList>
            <person name="Schachtman D."/>
        </authorList>
    </citation>
    <scope>NUCLEOTIDE SEQUENCE [LARGE SCALE GENOMIC DNA]</scope>
    <source>
        <strain evidence="1 2">2482</strain>
    </source>
</reference>
<evidence type="ECO:0000313" key="2">
    <source>
        <dbReference type="Proteomes" id="UP000319671"/>
    </source>
</evidence>
<accession>A0A561D2T4</accession>
<comment type="caution">
    <text evidence="1">The sequence shown here is derived from an EMBL/GenBank/DDBJ whole genome shotgun (WGS) entry which is preliminary data.</text>
</comment>
<proteinExistence type="predicted"/>
<sequence length="140" mass="16601">MVNWEPIPSPNDEIRDIKKTIIDMKVHVQWYWTSGIDFVYIHQTPADQGESLNEFEPHDLKLYTREEYKANQGLLFNLETLGRMTLRIFPGKKVDGHLTVFRQDNDQNRIYINESRAKIYFSITYKQKLFQTSKKDPFGA</sequence>
<name>A0A561D2T4_9BACI</name>
<protein>
    <submittedName>
        <fullName evidence="1">Uncharacterized protein</fullName>
    </submittedName>
</protein>
<dbReference type="AlphaFoldDB" id="A0A561D2T4"/>
<organism evidence="1 2">
    <name type="scientific">Neobacillus bataviensis</name>
    <dbReference type="NCBI Taxonomy" id="220685"/>
    <lineage>
        <taxon>Bacteria</taxon>
        <taxon>Bacillati</taxon>
        <taxon>Bacillota</taxon>
        <taxon>Bacilli</taxon>
        <taxon>Bacillales</taxon>
        <taxon>Bacillaceae</taxon>
        <taxon>Neobacillus</taxon>
    </lineage>
</organism>